<keyword evidence="2" id="KW-0813">Transport</keyword>
<keyword evidence="8" id="KW-1185">Reference proteome</keyword>
<evidence type="ECO:0000256" key="2">
    <source>
        <dbReference type="ARBA" id="ARBA00022448"/>
    </source>
</evidence>
<keyword evidence="5 6" id="KW-0472">Membrane</keyword>
<dbReference type="OrthoDB" id="9986881at2759"/>
<gene>
    <name evidence="7" type="ORF">HYPBUDRAFT_5838</name>
</gene>
<dbReference type="GeneID" id="30998074"/>
<feature type="transmembrane region" description="Helical" evidence="6">
    <location>
        <begin position="20"/>
        <end position="41"/>
    </location>
</feature>
<reference evidence="8" key="1">
    <citation type="submission" date="2016-05" db="EMBL/GenBank/DDBJ databases">
        <title>Comparative genomics of biotechnologically important yeasts.</title>
        <authorList>
            <consortium name="DOE Joint Genome Institute"/>
            <person name="Riley R."/>
            <person name="Haridas S."/>
            <person name="Wolfe K.H."/>
            <person name="Lopes M.R."/>
            <person name="Hittinger C.T."/>
            <person name="Goker M."/>
            <person name="Salamov A."/>
            <person name="Wisecaver J."/>
            <person name="Long T.M."/>
            <person name="Aerts A.L."/>
            <person name="Barry K."/>
            <person name="Choi C."/>
            <person name="Clum A."/>
            <person name="Coughlan A.Y."/>
            <person name="Deshpande S."/>
            <person name="Douglass A.P."/>
            <person name="Hanson S.J."/>
            <person name="Klenk H.-P."/>
            <person name="Labutti K."/>
            <person name="Lapidus A."/>
            <person name="Lindquist E."/>
            <person name="Lipzen A."/>
            <person name="Meier-Kolthoff J.P."/>
            <person name="Ohm R.A."/>
            <person name="Otillar R.P."/>
            <person name="Pangilinan J."/>
            <person name="Peng Y."/>
            <person name="Rokas A."/>
            <person name="Rosa C.A."/>
            <person name="Scheuner C."/>
            <person name="Sibirny A.A."/>
            <person name="Slot J.C."/>
            <person name="Stielow J.B."/>
            <person name="Sun H."/>
            <person name="Kurtzman C.P."/>
            <person name="Blackwell M."/>
            <person name="Grigoriev I.V."/>
            <person name="Jeffries T.W."/>
        </authorList>
    </citation>
    <scope>NUCLEOTIDE SEQUENCE [LARGE SCALE GENOMIC DNA]</scope>
    <source>
        <strain evidence="8">NRRL Y-1933</strain>
    </source>
</reference>
<dbReference type="InterPro" id="IPR036259">
    <property type="entry name" value="MFS_trans_sf"/>
</dbReference>
<dbReference type="STRING" id="984485.A0A1E4RL91"/>
<dbReference type="RefSeq" id="XP_020077086.1">
    <property type="nucleotide sequence ID" value="XM_020223525.1"/>
</dbReference>
<dbReference type="PANTHER" id="PTHR23502">
    <property type="entry name" value="MAJOR FACILITATOR SUPERFAMILY"/>
    <property type="match status" value="1"/>
</dbReference>
<dbReference type="AlphaFoldDB" id="A0A1E4RL91"/>
<proteinExistence type="predicted"/>
<dbReference type="GO" id="GO:0022857">
    <property type="term" value="F:transmembrane transporter activity"/>
    <property type="evidence" value="ECO:0007669"/>
    <property type="project" value="TreeGrafter"/>
</dbReference>
<evidence type="ECO:0000256" key="6">
    <source>
        <dbReference type="SAM" id="Phobius"/>
    </source>
</evidence>
<dbReference type="Gene3D" id="1.20.1250.20">
    <property type="entry name" value="MFS general substrate transporter like domains"/>
    <property type="match status" value="1"/>
</dbReference>
<evidence type="ECO:0000313" key="7">
    <source>
        <dbReference type="EMBL" id="ODV68019.1"/>
    </source>
</evidence>
<dbReference type="GO" id="GO:0005886">
    <property type="term" value="C:plasma membrane"/>
    <property type="evidence" value="ECO:0007669"/>
    <property type="project" value="TreeGrafter"/>
</dbReference>
<keyword evidence="4 6" id="KW-1133">Transmembrane helix</keyword>
<dbReference type="Proteomes" id="UP000095085">
    <property type="component" value="Unassembled WGS sequence"/>
</dbReference>
<sequence length="127" mass="14066">MFMPLGIFLFGWTSKASIHWFPSMVGAACFGFSAYMGFQTLMSYLSHSFKRYVASVMAANNFFRSLIGGLICLSAHPLYNNLSANSPNYPVGWGSTILGFIAILLALIPLIFYFNGPKLRARSKFAN</sequence>
<evidence type="ECO:0000256" key="1">
    <source>
        <dbReference type="ARBA" id="ARBA00004141"/>
    </source>
</evidence>
<protein>
    <recommendedName>
        <fullName evidence="9">MFS general substrate transporter</fullName>
    </recommendedName>
</protein>
<dbReference type="EMBL" id="KV454540">
    <property type="protein sequence ID" value="ODV68019.1"/>
    <property type="molecule type" value="Genomic_DNA"/>
</dbReference>
<comment type="subcellular location">
    <subcellularLocation>
        <location evidence="1">Membrane</location>
        <topology evidence="1">Multi-pass membrane protein</topology>
    </subcellularLocation>
</comment>
<evidence type="ECO:0008006" key="9">
    <source>
        <dbReference type="Google" id="ProtNLM"/>
    </source>
</evidence>
<dbReference type="SUPFAM" id="SSF103473">
    <property type="entry name" value="MFS general substrate transporter"/>
    <property type="match status" value="1"/>
</dbReference>
<name>A0A1E4RL91_9ASCO</name>
<evidence type="ECO:0000313" key="8">
    <source>
        <dbReference type="Proteomes" id="UP000095085"/>
    </source>
</evidence>
<evidence type="ECO:0000256" key="3">
    <source>
        <dbReference type="ARBA" id="ARBA00022692"/>
    </source>
</evidence>
<feature type="transmembrane region" description="Helical" evidence="6">
    <location>
        <begin position="62"/>
        <end position="79"/>
    </location>
</feature>
<dbReference type="PANTHER" id="PTHR23502:SF132">
    <property type="entry name" value="POLYAMINE TRANSPORTER 2-RELATED"/>
    <property type="match status" value="1"/>
</dbReference>
<evidence type="ECO:0000256" key="4">
    <source>
        <dbReference type="ARBA" id="ARBA00022989"/>
    </source>
</evidence>
<accession>A0A1E4RL91</accession>
<evidence type="ECO:0000256" key="5">
    <source>
        <dbReference type="ARBA" id="ARBA00023136"/>
    </source>
</evidence>
<feature type="transmembrane region" description="Helical" evidence="6">
    <location>
        <begin position="91"/>
        <end position="114"/>
    </location>
</feature>
<organism evidence="7 8">
    <name type="scientific">Hyphopichia burtonii NRRL Y-1933</name>
    <dbReference type="NCBI Taxonomy" id="984485"/>
    <lineage>
        <taxon>Eukaryota</taxon>
        <taxon>Fungi</taxon>
        <taxon>Dikarya</taxon>
        <taxon>Ascomycota</taxon>
        <taxon>Saccharomycotina</taxon>
        <taxon>Pichiomycetes</taxon>
        <taxon>Debaryomycetaceae</taxon>
        <taxon>Hyphopichia</taxon>
    </lineage>
</organism>
<keyword evidence="3 6" id="KW-0812">Transmembrane</keyword>